<comment type="similarity">
    <text evidence="2">Belongs to the peptidase M20A family.</text>
</comment>
<dbReference type="SUPFAM" id="SSF55031">
    <property type="entry name" value="Bacterial exopeptidase dimerisation domain"/>
    <property type="match status" value="1"/>
</dbReference>
<keyword evidence="8" id="KW-0482">Metalloprotease</keyword>
<evidence type="ECO:0000313" key="9">
    <source>
        <dbReference type="EMBL" id="MRX73969.1"/>
    </source>
</evidence>
<dbReference type="OrthoDB" id="9761532at2"/>
<evidence type="ECO:0000256" key="5">
    <source>
        <dbReference type="ARBA" id="ARBA00022801"/>
    </source>
</evidence>
<dbReference type="Gene3D" id="3.30.70.360">
    <property type="match status" value="2"/>
</dbReference>
<evidence type="ECO:0000256" key="3">
    <source>
        <dbReference type="ARBA" id="ARBA00022670"/>
    </source>
</evidence>
<keyword evidence="3" id="KW-0645">Protease</keyword>
<dbReference type="Pfam" id="PF01546">
    <property type="entry name" value="Peptidase_M20"/>
    <property type="match status" value="1"/>
</dbReference>
<dbReference type="InterPro" id="IPR036264">
    <property type="entry name" value="Bact_exopeptidase_dim_dom"/>
</dbReference>
<dbReference type="InterPro" id="IPR002933">
    <property type="entry name" value="Peptidase_M20"/>
</dbReference>
<keyword evidence="7" id="KW-0224">Dipeptidase</keyword>
<accession>A0A7X2M1B0</accession>
<keyword evidence="6" id="KW-0862">Zinc</keyword>
<dbReference type="GO" id="GO:0016805">
    <property type="term" value="F:dipeptidase activity"/>
    <property type="evidence" value="ECO:0007669"/>
    <property type="project" value="UniProtKB-KW"/>
</dbReference>
<keyword evidence="10" id="KW-1185">Reference proteome</keyword>
<protein>
    <submittedName>
        <fullName evidence="9">Dipeptidase PepV</fullName>
    </submittedName>
</protein>
<name>A0A7X2M1B0_9BACI</name>
<comment type="caution">
    <text evidence="9">The sequence shown here is derived from an EMBL/GenBank/DDBJ whole genome shotgun (WGS) entry which is preliminary data.</text>
</comment>
<organism evidence="9 10">
    <name type="scientific">Metabacillus lacus</name>
    <dbReference type="NCBI Taxonomy" id="1983721"/>
    <lineage>
        <taxon>Bacteria</taxon>
        <taxon>Bacillati</taxon>
        <taxon>Bacillota</taxon>
        <taxon>Bacilli</taxon>
        <taxon>Bacillales</taxon>
        <taxon>Bacillaceae</taxon>
        <taxon>Metabacillus</taxon>
    </lineage>
</organism>
<dbReference type="NCBIfam" id="NF005591">
    <property type="entry name" value="PRK07318.1"/>
    <property type="match status" value="1"/>
</dbReference>
<dbReference type="SUPFAM" id="SSF53187">
    <property type="entry name" value="Zn-dependent exopeptidases"/>
    <property type="match status" value="1"/>
</dbReference>
<dbReference type="NCBIfam" id="TIGR01887">
    <property type="entry name" value="dipeptidaselike"/>
    <property type="match status" value="1"/>
</dbReference>
<dbReference type="EMBL" id="WKKI01000053">
    <property type="protein sequence ID" value="MRX73969.1"/>
    <property type="molecule type" value="Genomic_DNA"/>
</dbReference>
<evidence type="ECO:0000256" key="4">
    <source>
        <dbReference type="ARBA" id="ARBA00022723"/>
    </source>
</evidence>
<dbReference type="GO" id="GO:0006526">
    <property type="term" value="P:L-arginine biosynthetic process"/>
    <property type="evidence" value="ECO:0007669"/>
    <property type="project" value="TreeGrafter"/>
</dbReference>
<dbReference type="GO" id="GO:0008777">
    <property type="term" value="F:acetylornithine deacetylase activity"/>
    <property type="evidence" value="ECO:0007669"/>
    <property type="project" value="TreeGrafter"/>
</dbReference>
<dbReference type="AlphaFoldDB" id="A0A7X2M1B0"/>
<dbReference type="Gene3D" id="3.40.630.10">
    <property type="entry name" value="Zn peptidases"/>
    <property type="match status" value="1"/>
</dbReference>
<dbReference type="GO" id="GO:0008237">
    <property type="term" value="F:metallopeptidase activity"/>
    <property type="evidence" value="ECO:0007669"/>
    <property type="project" value="UniProtKB-KW"/>
</dbReference>
<gene>
    <name evidence="9" type="primary">pepV</name>
    <name evidence="9" type="ORF">GJU40_17710</name>
</gene>
<dbReference type="PANTHER" id="PTHR43808:SF31">
    <property type="entry name" value="N-ACETYL-L-CITRULLINE DEACETYLASE"/>
    <property type="match status" value="1"/>
</dbReference>
<proteinExistence type="inferred from homology"/>
<dbReference type="InterPro" id="IPR050072">
    <property type="entry name" value="Peptidase_M20A"/>
</dbReference>
<dbReference type="PANTHER" id="PTHR43808">
    <property type="entry name" value="ACETYLORNITHINE DEACETYLASE"/>
    <property type="match status" value="1"/>
</dbReference>
<evidence type="ECO:0000256" key="6">
    <source>
        <dbReference type="ARBA" id="ARBA00022833"/>
    </source>
</evidence>
<dbReference type="Proteomes" id="UP000448867">
    <property type="component" value="Unassembled WGS sequence"/>
</dbReference>
<evidence type="ECO:0000313" key="10">
    <source>
        <dbReference type="Proteomes" id="UP000448867"/>
    </source>
</evidence>
<evidence type="ECO:0000256" key="2">
    <source>
        <dbReference type="ARBA" id="ARBA00006247"/>
    </source>
</evidence>
<dbReference type="GO" id="GO:0008270">
    <property type="term" value="F:zinc ion binding"/>
    <property type="evidence" value="ECO:0007669"/>
    <property type="project" value="InterPro"/>
</dbReference>
<dbReference type="RefSeq" id="WP_154309422.1">
    <property type="nucleotide sequence ID" value="NZ_WKKI01000053.1"/>
</dbReference>
<dbReference type="GO" id="GO:0006508">
    <property type="term" value="P:proteolysis"/>
    <property type="evidence" value="ECO:0007669"/>
    <property type="project" value="UniProtKB-KW"/>
</dbReference>
<reference evidence="9 10" key="1">
    <citation type="submission" date="2019-11" db="EMBL/GenBank/DDBJ databases">
        <title>Bacillus lacus genome.</title>
        <authorList>
            <person name="Allen C.J."/>
            <person name="Newman J.D."/>
        </authorList>
    </citation>
    <scope>NUCLEOTIDE SEQUENCE [LARGE SCALE GENOMIC DNA]</scope>
    <source>
        <strain evidence="9 10">KCTC 33946</strain>
    </source>
</reference>
<evidence type="ECO:0000256" key="1">
    <source>
        <dbReference type="ARBA" id="ARBA00001947"/>
    </source>
</evidence>
<comment type="cofactor">
    <cofactor evidence="1">
        <name>Zn(2+)</name>
        <dbReference type="ChEBI" id="CHEBI:29105"/>
    </cofactor>
</comment>
<evidence type="ECO:0000256" key="7">
    <source>
        <dbReference type="ARBA" id="ARBA00022997"/>
    </source>
</evidence>
<evidence type="ECO:0000256" key="8">
    <source>
        <dbReference type="ARBA" id="ARBA00023049"/>
    </source>
</evidence>
<sequence>MDWMKEVLARKEDLIKDTQEFLRIRSILDKETASKEAPFGKGINEALEFLLQKGSSEGFISKNLDGYAGHIELGTGQDIIGILCHVDVVPEGDGWTSGPFDADLREGRIYARGAMDDKGPTMAAYYAMKIVSESGLPLQKKVRMIIGTDEESDWQCVDHYFKHEQMPLMGFAPDADFPIIYAEKGIIDAELHYTPSESTSTQEGIIVTEFHSGERYNMVPDKAFAALSGNLNSDEIQSSYSAFLKKHNLKGDYAEKEGTAKLMLTGKSAHAMEPNNGINAGLYLAAFLKDLKLNSGAKGYFSSLTDFFFGDSRGKAVSIASKDEVSGELTLNAGILRYTEKAASAGINIRYPVTADGADIKEGLQQIPGFLLHSLSDSKPHYVNQDHELISTLQRVYTEQTGETAELISIGGGTYARSLEAGVAFGPLFPGREDVAHQKDEYIIVDDLLKATAIYAQAIYELAK</sequence>
<dbReference type="InterPro" id="IPR010964">
    <property type="entry name" value="M20A_pepV-rel"/>
</dbReference>
<keyword evidence="4" id="KW-0479">Metal-binding</keyword>
<dbReference type="CDD" id="cd03888">
    <property type="entry name" value="M20_PepV"/>
    <property type="match status" value="1"/>
</dbReference>
<keyword evidence="5" id="KW-0378">Hydrolase</keyword>